<dbReference type="Pfam" id="PF06167">
    <property type="entry name" value="Peptidase_M90"/>
    <property type="match status" value="1"/>
</dbReference>
<dbReference type="Gene3D" id="3.40.390.10">
    <property type="entry name" value="Collagenase (Catalytic Domain)"/>
    <property type="match status" value="1"/>
</dbReference>
<dbReference type="GO" id="GO:0004177">
    <property type="term" value="F:aminopeptidase activity"/>
    <property type="evidence" value="ECO:0007669"/>
    <property type="project" value="TreeGrafter"/>
</dbReference>
<keyword evidence="1" id="KW-0812">Transmembrane</keyword>
<dbReference type="RefSeq" id="WP_144883516.1">
    <property type="nucleotide sequence ID" value="NZ_VLLE01000002.1"/>
</dbReference>
<name>A0A562SUR3_9BACT</name>
<dbReference type="PANTHER" id="PTHR30164:SF2">
    <property type="entry name" value="PROTEIN MTFA"/>
    <property type="match status" value="1"/>
</dbReference>
<dbReference type="Proteomes" id="UP000316167">
    <property type="component" value="Unassembled WGS sequence"/>
</dbReference>
<organism evidence="2 3">
    <name type="scientific">Lacibacter cauensis</name>
    <dbReference type="NCBI Taxonomy" id="510947"/>
    <lineage>
        <taxon>Bacteria</taxon>
        <taxon>Pseudomonadati</taxon>
        <taxon>Bacteroidota</taxon>
        <taxon>Chitinophagia</taxon>
        <taxon>Chitinophagales</taxon>
        <taxon>Chitinophagaceae</taxon>
        <taxon>Lacibacter</taxon>
    </lineage>
</organism>
<dbReference type="CDD" id="cd20169">
    <property type="entry name" value="Peptidase_M90_mtfA"/>
    <property type="match status" value="1"/>
</dbReference>
<protein>
    <recommendedName>
        <fullName evidence="4">Peptidase</fullName>
    </recommendedName>
</protein>
<dbReference type="GO" id="GO:0008237">
    <property type="term" value="F:metallopeptidase activity"/>
    <property type="evidence" value="ECO:0007669"/>
    <property type="project" value="InterPro"/>
</dbReference>
<sequence>MVVVFQIIMALLLIVLIILISFRIGRPKHHTPLPENYKELLNDYVKFYRALTEENKEAFEKRVEQFLSGVKITGVQAEVEDLDKILIAAGAVIPVFAILDWQYMNLHEVLLYPGAFNADFDQHGTDRNIAGMVGTGPLQNVMVLTKWQLRQGFIHADSNRNTAIHEFVHLVDKMDGTTDGVPEIILERKYTERWKQLMNETIMQMKTEGSDIDMYAATNTAEFFAVIAEYFFEQPGLLQQYHPELFEMLERIFQTRKLQTFL</sequence>
<dbReference type="PANTHER" id="PTHR30164">
    <property type="entry name" value="MTFA PEPTIDASE"/>
    <property type="match status" value="1"/>
</dbReference>
<dbReference type="GO" id="GO:0005829">
    <property type="term" value="C:cytosol"/>
    <property type="evidence" value="ECO:0007669"/>
    <property type="project" value="TreeGrafter"/>
</dbReference>
<gene>
    <name evidence="2" type="ORF">IQ13_0145</name>
</gene>
<keyword evidence="3" id="KW-1185">Reference proteome</keyword>
<dbReference type="InterPro" id="IPR024079">
    <property type="entry name" value="MetalloPept_cat_dom_sf"/>
</dbReference>
<keyword evidence="1" id="KW-1133">Transmembrane helix</keyword>
<dbReference type="AlphaFoldDB" id="A0A562SUR3"/>
<keyword evidence="1" id="KW-0472">Membrane</keyword>
<evidence type="ECO:0000256" key="1">
    <source>
        <dbReference type="SAM" id="Phobius"/>
    </source>
</evidence>
<dbReference type="Gene3D" id="1.10.472.150">
    <property type="entry name" value="Glucose-regulated metallo-peptidase M90, N-terminal domain"/>
    <property type="match status" value="1"/>
</dbReference>
<comment type="caution">
    <text evidence="2">The sequence shown here is derived from an EMBL/GenBank/DDBJ whole genome shotgun (WGS) entry which is preliminary data.</text>
</comment>
<evidence type="ECO:0008006" key="4">
    <source>
        <dbReference type="Google" id="ProtNLM"/>
    </source>
</evidence>
<proteinExistence type="predicted"/>
<dbReference type="InterPro" id="IPR010384">
    <property type="entry name" value="MtfA_fam"/>
</dbReference>
<feature type="transmembrane region" description="Helical" evidence="1">
    <location>
        <begin position="6"/>
        <end position="24"/>
    </location>
</feature>
<reference evidence="2 3" key="1">
    <citation type="journal article" date="2015" name="Stand. Genomic Sci.">
        <title>Genomic Encyclopedia of Bacterial and Archaeal Type Strains, Phase III: the genomes of soil and plant-associated and newly described type strains.</title>
        <authorList>
            <person name="Whitman W.B."/>
            <person name="Woyke T."/>
            <person name="Klenk H.P."/>
            <person name="Zhou Y."/>
            <person name="Lilburn T.G."/>
            <person name="Beck B.J."/>
            <person name="De Vos P."/>
            <person name="Vandamme P."/>
            <person name="Eisen J.A."/>
            <person name="Garrity G."/>
            <person name="Hugenholtz P."/>
            <person name="Kyrpides N.C."/>
        </authorList>
    </citation>
    <scope>NUCLEOTIDE SEQUENCE [LARGE SCALE GENOMIC DNA]</scope>
    <source>
        <strain evidence="2 3">CGMCC 1.7271</strain>
    </source>
</reference>
<accession>A0A562SUR3</accession>
<evidence type="ECO:0000313" key="2">
    <source>
        <dbReference type="EMBL" id="TWI84992.1"/>
    </source>
</evidence>
<dbReference type="OrthoDB" id="9786424at2"/>
<dbReference type="InterPro" id="IPR042252">
    <property type="entry name" value="MtfA_N"/>
</dbReference>
<dbReference type="SUPFAM" id="SSF55486">
    <property type="entry name" value="Metalloproteases ('zincins'), catalytic domain"/>
    <property type="match status" value="1"/>
</dbReference>
<evidence type="ECO:0000313" key="3">
    <source>
        <dbReference type="Proteomes" id="UP000316167"/>
    </source>
</evidence>
<dbReference type="EMBL" id="VLLE01000002">
    <property type="protein sequence ID" value="TWI84992.1"/>
    <property type="molecule type" value="Genomic_DNA"/>
</dbReference>